<dbReference type="EMBL" id="MU854390">
    <property type="protein sequence ID" value="KAK4039834.1"/>
    <property type="molecule type" value="Genomic_DNA"/>
</dbReference>
<proteinExistence type="predicted"/>
<dbReference type="AlphaFoldDB" id="A0AAN6PF47"/>
<dbReference type="Proteomes" id="UP001303115">
    <property type="component" value="Unassembled WGS sequence"/>
</dbReference>
<protein>
    <submittedName>
        <fullName evidence="2">Uncharacterized protein</fullName>
    </submittedName>
</protein>
<keyword evidence="3" id="KW-1185">Reference proteome</keyword>
<gene>
    <name evidence="2" type="ORF">C8A01DRAFT_16219</name>
</gene>
<evidence type="ECO:0000313" key="3">
    <source>
        <dbReference type="Proteomes" id="UP001303115"/>
    </source>
</evidence>
<organism evidence="2 3">
    <name type="scientific">Parachaetomium inaequale</name>
    <dbReference type="NCBI Taxonomy" id="2588326"/>
    <lineage>
        <taxon>Eukaryota</taxon>
        <taxon>Fungi</taxon>
        <taxon>Dikarya</taxon>
        <taxon>Ascomycota</taxon>
        <taxon>Pezizomycotina</taxon>
        <taxon>Sordariomycetes</taxon>
        <taxon>Sordariomycetidae</taxon>
        <taxon>Sordariales</taxon>
        <taxon>Chaetomiaceae</taxon>
        <taxon>Parachaetomium</taxon>
    </lineage>
</organism>
<evidence type="ECO:0000256" key="1">
    <source>
        <dbReference type="SAM" id="MobiDB-lite"/>
    </source>
</evidence>
<comment type="caution">
    <text evidence="2">The sequence shown here is derived from an EMBL/GenBank/DDBJ whole genome shotgun (WGS) entry which is preliminary data.</text>
</comment>
<evidence type="ECO:0000313" key="2">
    <source>
        <dbReference type="EMBL" id="KAK4039834.1"/>
    </source>
</evidence>
<name>A0AAN6PF47_9PEZI</name>
<accession>A0AAN6PF47</accession>
<feature type="region of interest" description="Disordered" evidence="1">
    <location>
        <begin position="54"/>
        <end position="92"/>
    </location>
</feature>
<reference evidence="3" key="1">
    <citation type="journal article" date="2023" name="Mol. Phylogenet. Evol.">
        <title>Genome-scale phylogeny and comparative genomics of the fungal order Sordariales.</title>
        <authorList>
            <person name="Hensen N."/>
            <person name="Bonometti L."/>
            <person name="Westerberg I."/>
            <person name="Brannstrom I.O."/>
            <person name="Guillou S."/>
            <person name="Cros-Aarteil S."/>
            <person name="Calhoun S."/>
            <person name="Haridas S."/>
            <person name="Kuo A."/>
            <person name="Mondo S."/>
            <person name="Pangilinan J."/>
            <person name="Riley R."/>
            <person name="LaButti K."/>
            <person name="Andreopoulos B."/>
            <person name="Lipzen A."/>
            <person name="Chen C."/>
            <person name="Yan M."/>
            <person name="Daum C."/>
            <person name="Ng V."/>
            <person name="Clum A."/>
            <person name="Steindorff A."/>
            <person name="Ohm R.A."/>
            <person name="Martin F."/>
            <person name="Silar P."/>
            <person name="Natvig D.O."/>
            <person name="Lalanne C."/>
            <person name="Gautier V."/>
            <person name="Ament-Velasquez S.L."/>
            <person name="Kruys A."/>
            <person name="Hutchinson M.I."/>
            <person name="Powell A.J."/>
            <person name="Barry K."/>
            <person name="Miller A.N."/>
            <person name="Grigoriev I.V."/>
            <person name="Debuchy R."/>
            <person name="Gladieux P."/>
            <person name="Hiltunen Thoren M."/>
            <person name="Johannesson H."/>
        </authorList>
    </citation>
    <scope>NUCLEOTIDE SEQUENCE [LARGE SCALE GENOMIC DNA]</scope>
    <source>
        <strain evidence="3">CBS 284.82</strain>
    </source>
</reference>
<sequence length="268" mass="30568">MDFRGYSLPVYSGYSAYPRVRSPGIGIEPDRRGYHDNEREFSLCDLSLSDDDQRTAEDMPHWTRPLRRQGPRGGSSRGVENKHHNLKKTPLATARDLSPGIDVALRNLNHEVGASLKMLQALVHCFEVDVEPLRGWAEEYTLDTVWRNKVKEKFREKRDRGRFEGVAARISGNRTTVKGAIKNAKALKEAWEDRHTIERQIRTAKKAIVFCDGIIELAERTATERLACKQLIVELEEARCLLDRKKHPWICKSTAPASSSYDIRSAAR</sequence>